<keyword evidence="7" id="KW-1185">Reference proteome</keyword>
<dbReference type="SUPFAM" id="SSF57850">
    <property type="entry name" value="RING/U-box"/>
    <property type="match status" value="1"/>
</dbReference>
<dbReference type="PANTHER" id="PTHR47094:SF1">
    <property type="entry name" value="RING-TYPE E3 UBIQUITIN TRANSFERASE"/>
    <property type="match status" value="1"/>
</dbReference>
<dbReference type="PANTHER" id="PTHR47094">
    <property type="entry name" value="ELFLESS, ISOFORM B"/>
    <property type="match status" value="1"/>
</dbReference>
<dbReference type="Gene3D" id="3.30.40.10">
    <property type="entry name" value="Zinc/RING finger domain, C3HC4 (zinc finger)"/>
    <property type="match status" value="1"/>
</dbReference>
<gene>
    <name evidence="6" type="ORF">BQ2448_6139</name>
</gene>
<feature type="region of interest" description="Disordered" evidence="4">
    <location>
        <begin position="104"/>
        <end position="173"/>
    </location>
</feature>
<dbReference type="InterPro" id="IPR049627">
    <property type="entry name" value="SLX8"/>
</dbReference>
<dbReference type="STRING" id="269621.A0A238FLQ6"/>
<dbReference type="GO" id="GO:0061630">
    <property type="term" value="F:ubiquitin protein ligase activity"/>
    <property type="evidence" value="ECO:0007669"/>
    <property type="project" value="InterPro"/>
</dbReference>
<evidence type="ECO:0000256" key="1">
    <source>
        <dbReference type="ARBA" id="ARBA00022723"/>
    </source>
</evidence>
<evidence type="ECO:0000313" key="7">
    <source>
        <dbReference type="Proteomes" id="UP000198372"/>
    </source>
</evidence>
<dbReference type="Pfam" id="PF13923">
    <property type="entry name" value="zf-C3HC4_2"/>
    <property type="match status" value="1"/>
</dbReference>
<evidence type="ECO:0000313" key="6">
    <source>
        <dbReference type="EMBL" id="SCV73709.1"/>
    </source>
</evidence>
<dbReference type="InterPro" id="IPR013083">
    <property type="entry name" value="Znf_RING/FYVE/PHD"/>
</dbReference>
<feature type="compositionally biased region" description="Polar residues" evidence="4">
    <location>
        <begin position="26"/>
        <end position="37"/>
    </location>
</feature>
<sequence>MIPPRAKTPSVLDLTDDQEQEHDRASSSSQPGTPQDDSLSTLACPICFGAPVPIAATSCGHVFCAPCLHAALLAGPALTPPPAALGHGLGQGQGAFGRRGLFNLGETGRGARGGRRNGRGGEGGGRARRTVHGGTGSGWGALDVDEDEDMDAGGGGMGFGGPQNAGGGGGAGGTTELDKHCPVCRKPLRGGWGRALRGVILRMEPKKSSSDNDASKKKKKVKTGDLDGETDGIGGSGEGR</sequence>
<dbReference type="EMBL" id="FMSP01000019">
    <property type="protein sequence ID" value="SCV73709.1"/>
    <property type="molecule type" value="Genomic_DNA"/>
</dbReference>
<feature type="compositionally biased region" description="Basic and acidic residues" evidence="4">
    <location>
        <begin position="203"/>
        <end position="215"/>
    </location>
</feature>
<dbReference type="GO" id="GO:0033768">
    <property type="term" value="C:SUMO-targeted ubiquitin ligase complex"/>
    <property type="evidence" value="ECO:0007669"/>
    <property type="project" value="TreeGrafter"/>
</dbReference>
<dbReference type="SMART" id="SM00184">
    <property type="entry name" value="RING"/>
    <property type="match status" value="1"/>
</dbReference>
<dbReference type="InterPro" id="IPR017907">
    <property type="entry name" value="Znf_RING_CS"/>
</dbReference>
<dbReference type="GO" id="GO:0006511">
    <property type="term" value="P:ubiquitin-dependent protein catabolic process"/>
    <property type="evidence" value="ECO:0007669"/>
    <property type="project" value="TreeGrafter"/>
</dbReference>
<evidence type="ECO:0000256" key="3">
    <source>
        <dbReference type="ARBA" id="ARBA00022833"/>
    </source>
</evidence>
<dbReference type="InterPro" id="IPR001841">
    <property type="entry name" value="Znf_RING"/>
</dbReference>
<name>A0A238FLQ6_9BASI</name>
<feature type="compositionally biased region" description="Gly residues" evidence="4">
    <location>
        <begin position="152"/>
        <end position="173"/>
    </location>
</feature>
<protein>
    <submittedName>
        <fullName evidence="6">BQ2448_6139 protein</fullName>
    </submittedName>
</protein>
<evidence type="ECO:0000256" key="2">
    <source>
        <dbReference type="ARBA" id="ARBA00022771"/>
    </source>
</evidence>
<reference evidence="7" key="1">
    <citation type="submission" date="2016-09" db="EMBL/GenBank/DDBJ databases">
        <authorList>
            <person name="Jeantristanb JTB J.-T."/>
            <person name="Ricardo R."/>
        </authorList>
    </citation>
    <scope>NUCLEOTIDE SEQUENCE [LARGE SCALE GENOMIC DNA]</scope>
</reference>
<dbReference type="Proteomes" id="UP000198372">
    <property type="component" value="Unassembled WGS sequence"/>
</dbReference>
<dbReference type="GO" id="GO:0140082">
    <property type="term" value="F:SUMO-ubiquitin ligase activity"/>
    <property type="evidence" value="ECO:0007669"/>
    <property type="project" value="TreeGrafter"/>
</dbReference>
<organism evidence="6 7">
    <name type="scientific">Microbotryum intermedium</name>
    <dbReference type="NCBI Taxonomy" id="269621"/>
    <lineage>
        <taxon>Eukaryota</taxon>
        <taxon>Fungi</taxon>
        <taxon>Dikarya</taxon>
        <taxon>Basidiomycota</taxon>
        <taxon>Pucciniomycotina</taxon>
        <taxon>Microbotryomycetes</taxon>
        <taxon>Microbotryales</taxon>
        <taxon>Microbotryaceae</taxon>
        <taxon>Microbotryum</taxon>
    </lineage>
</organism>
<dbReference type="OrthoDB" id="2538464at2759"/>
<dbReference type="PROSITE" id="PS00518">
    <property type="entry name" value="ZF_RING_1"/>
    <property type="match status" value="1"/>
</dbReference>
<feature type="compositionally biased region" description="Gly residues" evidence="4">
    <location>
        <begin position="231"/>
        <end position="240"/>
    </location>
</feature>
<dbReference type="GO" id="GO:0032183">
    <property type="term" value="F:SUMO binding"/>
    <property type="evidence" value="ECO:0007669"/>
    <property type="project" value="TreeGrafter"/>
</dbReference>
<feature type="region of interest" description="Disordered" evidence="4">
    <location>
        <begin position="1"/>
        <end position="37"/>
    </location>
</feature>
<evidence type="ECO:0000256" key="4">
    <source>
        <dbReference type="SAM" id="MobiDB-lite"/>
    </source>
</evidence>
<keyword evidence="1" id="KW-0479">Metal-binding</keyword>
<keyword evidence="2" id="KW-0863">Zinc-finger</keyword>
<keyword evidence="3" id="KW-0862">Zinc</keyword>
<dbReference type="AlphaFoldDB" id="A0A238FLQ6"/>
<evidence type="ECO:0000259" key="5">
    <source>
        <dbReference type="SMART" id="SM00184"/>
    </source>
</evidence>
<dbReference type="GO" id="GO:0008270">
    <property type="term" value="F:zinc ion binding"/>
    <property type="evidence" value="ECO:0007669"/>
    <property type="project" value="UniProtKB-KW"/>
</dbReference>
<accession>A0A238FLQ6</accession>
<feature type="domain" description="RING-type" evidence="5">
    <location>
        <begin position="44"/>
        <end position="184"/>
    </location>
</feature>
<proteinExistence type="predicted"/>
<feature type="region of interest" description="Disordered" evidence="4">
    <location>
        <begin position="201"/>
        <end position="240"/>
    </location>
</feature>